<dbReference type="InterPro" id="IPR003599">
    <property type="entry name" value="Ig_sub"/>
</dbReference>
<feature type="region of interest" description="Disordered" evidence="11">
    <location>
        <begin position="100"/>
        <end position="164"/>
    </location>
</feature>
<dbReference type="InterPro" id="IPR013783">
    <property type="entry name" value="Ig-like_fold"/>
</dbReference>
<gene>
    <name evidence="15" type="ORF">EXN66_Car007614</name>
</gene>
<keyword evidence="4 13" id="KW-0732">Signal</keyword>
<dbReference type="PROSITE" id="PS50853">
    <property type="entry name" value="FN3"/>
    <property type="match status" value="1"/>
</dbReference>
<evidence type="ECO:0000256" key="3">
    <source>
        <dbReference type="ARBA" id="ARBA00022692"/>
    </source>
</evidence>
<keyword evidence="10" id="KW-0393">Immunoglobulin domain</keyword>
<dbReference type="SUPFAM" id="SSF49265">
    <property type="entry name" value="Fibronectin type III"/>
    <property type="match status" value="2"/>
</dbReference>
<feature type="compositionally biased region" description="Acidic residues" evidence="11">
    <location>
        <begin position="553"/>
        <end position="562"/>
    </location>
</feature>
<evidence type="ECO:0000256" key="6">
    <source>
        <dbReference type="ARBA" id="ARBA00023136"/>
    </source>
</evidence>
<proteinExistence type="inferred from homology"/>
<dbReference type="PANTHER" id="PTHR23037:SF22">
    <property type="entry name" value="CYTOKINE RECEPTOR COMMON SUBUNIT BETA"/>
    <property type="match status" value="1"/>
</dbReference>
<dbReference type="InterPro" id="IPR015321">
    <property type="entry name" value="TypeI_recpt_CBD"/>
</dbReference>
<organism evidence="15 16">
    <name type="scientific">Channa argus</name>
    <name type="common">Northern snakehead</name>
    <name type="synonym">Ophicephalus argus</name>
    <dbReference type="NCBI Taxonomy" id="215402"/>
    <lineage>
        <taxon>Eukaryota</taxon>
        <taxon>Metazoa</taxon>
        <taxon>Chordata</taxon>
        <taxon>Craniata</taxon>
        <taxon>Vertebrata</taxon>
        <taxon>Euteleostomi</taxon>
        <taxon>Actinopterygii</taxon>
        <taxon>Neopterygii</taxon>
        <taxon>Teleostei</taxon>
        <taxon>Neoteleostei</taxon>
        <taxon>Acanthomorphata</taxon>
        <taxon>Anabantaria</taxon>
        <taxon>Anabantiformes</taxon>
        <taxon>Channoidei</taxon>
        <taxon>Channidae</taxon>
        <taxon>Channa</taxon>
    </lineage>
</organism>
<reference evidence="15 16" key="1">
    <citation type="submission" date="2019-02" db="EMBL/GenBank/DDBJ databases">
        <title>Opniocepnalus argus genome.</title>
        <authorList>
            <person name="Zhou C."/>
            <person name="Xiao S."/>
        </authorList>
    </citation>
    <scope>NUCLEOTIDE SEQUENCE [LARGE SCALE GENOMIC DNA]</scope>
    <source>
        <strain evidence="15">OARG1902GOOAL</strain>
        <tissue evidence="15">Muscle</tissue>
    </source>
</reference>
<dbReference type="GO" id="GO:0009897">
    <property type="term" value="C:external side of plasma membrane"/>
    <property type="evidence" value="ECO:0007669"/>
    <property type="project" value="TreeGrafter"/>
</dbReference>
<feature type="transmembrane region" description="Helical" evidence="12">
    <location>
        <begin position="479"/>
        <end position="498"/>
    </location>
</feature>
<dbReference type="InterPro" id="IPR003530">
    <property type="entry name" value="Hematopoietin_rcpt_L_F3_CS"/>
</dbReference>
<reference evidence="16" key="2">
    <citation type="submission" date="2019-02" db="EMBL/GenBank/DDBJ databases">
        <title>Opniocepnalus argus Var Kimnra genome.</title>
        <authorList>
            <person name="Zhou C."/>
            <person name="Xiao S."/>
        </authorList>
    </citation>
    <scope>NUCLEOTIDE SEQUENCE [LARGE SCALE GENOMIC DNA]</scope>
</reference>
<dbReference type="Proteomes" id="UP000503349">
    <property type="component" value="Chromosome 7"/>
</dbReference>
<dbReference type="Gene3D" id="2.60.40.10">
    <property type="entry name" value="Immunoglobulins"/>
    <property type="match status" value="2"/>
</dbReference>
<dbReference type="EMBL" id="CM015718">
    <property type="protein sequence ID" value="KAF3691939.1"/>
    <property type="molecule type" value="Genomic_DNA"/>
</dbReference>
<feature type="chain" id="PRO_5026133333" evidence="13">
    <location>
        <begin position="19"/>
        <end position="585"/>
    </location>
</feature>
<evidence type="ECO:0000256" key="11">
    <source>
        <dbReference type="SAM" id="MobiDB-lite"/>
    </source>
</evidence>
<protein>
    <submittedName>
        <fullName evidence="15">Interleukin-6 receptor subunit alpha</fullName>
    </submittedName>
</protein>
<evidence type="ECO:0000256" key="1">
    <source>
        <dbReference type="ARBA" id="ARBA00004479"/>
    </source>
</evidence>
<dbReference type="AlphaFoldDB" id="A0A6G1PNY7"/>
<dbReference type="Pfam" id="PF09240">
    <property type="entry name" value="IL6Ra-bind"/>
    <property type="match status" value="1"/>
</dbReference>
<sequence>MRIVLPLLCVLCAAQVRGIFDGACHRKDPPPGVLVLSPGSRLVLTCKGHVIVNGVPVNIGRNNSNTNRRWSTTVAPPTTGHHLNNKHTRENTVSEVYNSNSEVTTVTRENTSPRYTDAGSKASPTAHMVEPTSVNRVPKSDWAGEEMNSEKDNEEDDKESDDGRRITRSLKCSPYWNWNRKRVGTGKRDWGEFGFDRTGAVLFLSSVRLIDSGNYTCHHRGRETFTVKVIVADPPEDPSLSCYKKSPSSKIRCEWVPQKPVTKLPNCYLIWNKRPAETFSRLQCSYSNSLSRYWCTLNHNEDELRILHTAYLCVTSITGNATSHLLSFTPFSILKPDPPSGVNVQQVEGYERVMRVTWYSPVSWKSQDSYFKLIYELRYKPLESSLNDEQTKTSNSQRSDIITDLIPGVEYLIQVRTREEYDGHWSDWSTPVIGRSWTAPSPSDMYTTMQEFIPEEGSAFSTEGPETGIPGEETVSHHVLWISCSFLFLSVILAAYMYRHKDRFMPKLHHLNVITQCSDSSQPPPSSPTAPEGQALVTFSPLHYSEPQQNREEEGEEENEEEQNVKQRIEAMHFHNTSYFLFRRQ</sequence>
<dbReference type="GO" id="GO:0004896">
    <property type="term" value="F:cytokine receptor activity"/>
    <property type="evidence" value="ECO:0007669"/>
    <property type="project" value="InterPro"/>
</dbReference>
<keyword evidence="7" id="KW-1015">Disulfide bond</keyword>
<dbReference type="GO" id="GO:0016064">
    <property type="term" value="P:immunoglobulin mediated immune response"/>
    <property type="evidence" value="ECO:0007669"/>
    <property type="project" value="TreeGrafter"/>
</dbReference>
<evidence type="ECO:0000256" key="4">
    <source>
        <dbReference type="ARBA" id="ARBA00022729"/>
    </source>
</evidence>
<dbReference type="OrthoDB" id="8634471at2759"/>
<keyword evidence="9" id="KW-0325">Glycoprotein</keyword>
<dbReference type="PROSITE" id="PS01354">
    <property type="entry name" value="HEMATOPO_REC_L_F3"/>
    <property type="match status" value="1"/>
</dbReference>
<feature type="region of interest" description="Disordered" evidence="11">
    <location>
        <begin position="516"/>
        <end position="567"/>
    </location>
</feature>
<dbReference type="Pfam" id="PF00041">
    <property type="entry name" value="fn3"/>
    <property type="match status" value="1"/>
</dbReference>
<evidence type="ECO:0000256" key="9">
    <source>
        <dbReference type="ARBA" id="ARBA00023180"/>
    </source>
</evidence>
<evidence type="ECO:0000313" key="15">
    <source>
        <dbReference type="EMBL" id="KAF3691939.1"/>
    </source>
</evidence>
<keyword evidence="16" id="KW-1185">Reference proteome</keyword>
<keyword evidence="5 12" id="KW-1133">Transmembrane helix</keyword>
<keyword evidence="6 12" id="KW-0472">Membrane</keyword>
<feature type="compositionally biased region" description="Polar residues" evidence="11">
    <location>
        <begin position="100"/>
        <end position="114"/>
    </location>
</feature>
<evidence type="ECO:0000256" key="13">
    <source>
        <dbReference type="SAM" id="SignalP"/>
    </source>
</evidence>
<dbReference type="SUPFAM" id="SSF48726">
    <property type="entry name" value="Immunoglobulin"/>
    <property type="match status" value="1"/>
</dbReference>
<accession>A0A6G1PNY7</accession>
<dbReference type="InterPro" id="IPR036179">
    <property type="entry name" value="Ig-like_dom_sf"/>
</dbReference>
<comment type="similarity">
    <text evidence="2">Belongs to the type I cytokine receptor family. Type 3 subfamily.</text>
</comment>
<dbReference type="SMART" id="SM00060">
    <property type="entry name" value="FN3"/>
    <property type="match status" value="1"/>
</dbReference>
<evidence type="ECO:0000256" key="7">
    <source>
        <dbReference type="ARBA" id="ARBA00023157"/>
    </source>
</evidence>
<dbReference type="PANTHER" id="PTHR23037">
    <property type="entry name" value="CYTOKINE RECEPTOR"/>
    <property type="match status" value="1"/>
</dbReference>
<evidence type="ECO:0000259" key="14">
    <source>
        <dbReference type="PROSITE" id="PS50853"/>
    </source>
</evidence>
<evidence type="ECO:0000256" key="10">
    <source>
        <dbReference type="ARBA" id="ARBA00023319"/>
    </source>
</evidence>
<evidence type="ECO:0000256" key="8">
    <source>
        <dbReference type="ARBA" id="ARBA00023170"/>
    </source>
</evidence>
<dbReference type="SMART" id="SM00409">
    <property type="entry name" value="IG"/>
    <property type="match status" value="1"/>
</dbReference>
<feature type="domain" description="Fibronectin type-III" evidence="14">
    <location>
        <begin position="338"/>
        <end position="441"/>
    </location>
</feature>
<feature type="signal peptide" evidence="13">
    <location>
        <begin position="1"/>
        <end position="18"/>
    </location>
</feature>
<dbReference type="InterPro" id="IPR036116">
    <property type="entry name" value="FN3_sf"/>
</dbReference>
<dbReference type="InterPro" id="IPR003961">
    <property type="entry name" value="FN3_dom"/>
</dbReference>
<comment type="subcellular location">
    <subcellularLocation>
        <location evidence="1">Membrane</location>
        <topology evidence="1">Single-pass type I membrane protein</topology>
    </subcellularLocation>
</comment>
<evidence type="ECO:0000256" key="2">
    <source>
        <dbReference type="ARBA" id="ARBA00010890"/>
    </source>
</evidence>
<evidence type="ECO:0000313" key="16">
    <source>
        <dbReference type="Proteomes" id="UP000503349"/>
    </source>
</evidence>
<keyword evidence="3 12" id="KW-0812">Transmembrane</keyword>
<keyword evidence="8 15" id="KW-0675">Receptor</keyword>
<dbReference type="CDD" id="cd00063">
    <property type="entry name" value="FN3"/>
    <property type="match status" value="1"/>
</dbReference>
<evidence type="ECO:0000256" key="12">
    <source>
        <dbReference type="SAM" id="Phobius"/>
    </source>
</evidence>
<name>A0A6G1PNY7_CHAAH</name>
<evidence type="ECO:0000256" key="5">
    <source>
        <dbReference type="ARBA" id="ARBA00022989"/>
    </source>
</evidence>